<evidence type="ECO:0000256" key="2">
    <source>
        <dbReference type="SAM" id="Phobius"/>
    </source>
</evidence>
<dbReference type="Proteomes" id="UP000800303">
    <property type="component" value="Unassembled WGS sequence"/>
</dbReference>
<evidence type="ECO:0000256" key="1">
    <source>
        <dbReference type="SAM" id="MobiDB-lite"/>
    </source>
</evidence>
<dbReference type="RefSeq" id="WP_166278316.1">
    <property type="nucleotide sequence ID" value="NZ_JAAFGS010000009.1"/>
</dbReference>
<organism evidence="3 4">
    <name type="scientific">Saccharibacillus alkalitolerans</name>
    <dbReference type="NCBI Taxonomy" id="2705290"/>
    <lineage>
        <taxon>Bacteria</taxon>
        <taxon>Bacillati</taxon>
        <taxon>Bacillota</taxon>
        <taxon>Bacilli</taxon>
        <taxon>Bacillales</taxon>
        <taxon>Paenibacillaceae</taxon>
        <taxon>Saccharibacillus</taxon>
    </lineage>
</organism>
<keyword evidence="4" id="KW-1185">Reference proteome</keyword>
<dbReference type="EMBL" id="JAAFGS010000009">
    <property type="protein sequence ID" value="NGZ77607.1"/>
    <property type="molecule type" value="Genomic_DNA"/>
</dbReference>
<dbReference type="PANTHER" id="PTHR37305">
    <property type="entry name" value="INTEGRAL MEMBRANE PROTEIN-RELATED"/>
    <property type="match status" value="1"/>
</dbReference>
<reference evidence="3 4" key="1">
    <citation type="submission" date="2020-01" db="EMBL/GenBank/DDBJ databases">
        <title>Polyphasic characterisation and genomic insights into a novel alkali tolerant bacterium VR-M41.</title>
        <authorList>
            <person name="Vemuluri V.R."/>
        </authorList>
    </citation>
    <scope>NUCLEOTIDE SEQUENCE [LARGE SCALE GENOMIC DNA]</scope>
    <source>
        <strain evidence="3 4">VR-M41</strain>
    </source>
</reference>
<proteinExistence type="predicted"/>
<comment type="caution">
    <text evidence="3">The sequence shown here is derived from an EMBL/GenBank/DDBJ whole genome shotgun (WGS) entry which is preliminary data.</text>
</comment>
<dbReference type="Pfam" id="PF12679">
    <property type="entry name" value="ABC2_membrane_2"/>
    <property type="match status" value="1"/>
</dbReference>
<feature type="transmembrane region" description="Helical" evidence="2">
    <location>
        <begin position="118"/>
        <end position="138"/>
    </location>
</feature>
<feature type="transmembrane region" description="Helical" evidence="2">
    <location>
        <begin position="159"/>
        <end position="187"/>
    </location>
</feature>
<feature type="transmembrane region" description="Helical" evidence="2">
    <location>
        <begin position="272"/>
        <end position="299"/>
    </location>
</feature>
<keyword evidence="2" id="KW-0812">Transmembrane</keyword>
<sequence>MSTLEKRSARPAASGNAGTEIAADGGTNTGAAETAHVGRGGAKAGKAAAGEKGGAGPTFGAMIARTTEVELRKILAQFKYRALPVLIALVPLAVMLLNRSGGIIRLSAENLPYTLLSLAAYILLPLAACMLAADLFAGERERGELKIALTRPVSRPALAIGRIGAMLLYQAGLLAALLILSLAAAFLSGAVFGELNLPAVLGAYAVTMLPAAAVSAAAAFASTLARSATSGFLLGILLLAVMGGAALAFPAVSPVMLTEYATLYKSVIGSEIAFGQLALGAGILLGSFSVLTAAQILLFDGKEI</sequence>
<gene>
    <name evidence="3" type="ORF">GYN08_20145</name>
</gene>
<evidence type="ECO:0000313" key="4">
    <source>
        <dbReference type="Proteomes" id="UP000800303"/>
    </source>
</evidence>
<accession>A0ABX0FEC0</accession>
<feature type="transmembrane region" description="Helical" evidence="2">
    <location>
        <begin position="80"/>
        <end position="98"/>
    </location>
</feature>
<keyword evidence="2" id="KW-0472">Membrane</keyword>
<name>A0ABX0FEC0_9BACL</name>
<protein>
    <submittedName>
        <fullName evidence="3">ABC transporter permease</fullName>
    </submittedName>
</protein>
<dbReference type="PANTHER" id="PTHR37305:SF1">
    <property type="entry name" value="MEMBRANE PROTEIN"/>
    <property type="match status" value="1"/>
</dbReference>
<evidence type="ECO:0000313" key="3">
    <source>
        <dbReference type="EMBL" id="NGZ77607.1"/>
    </source>
</evidence>
<feature type="transmembrane region" description="Helical" evidence="2">
    <location>
        <begin position="232"/>
        <end position="252"/>
    </location>
</feature>
<feature type="region of interest" description="Disordered" evidence="1">
    <location>
        <begin position="1"/>
        <end position="34"/>
    </location>
</feature>
<feature type="transmembrane region" description="Helical" evidence="2">
    <location>
        <begin position="199"/>
        <end position="220"/>
    </location>
</feature>
<keyword evidence="2" id="KW-1133">Transmembrane helix</keyword>